<dbReference type="AlphaFoldDB" id="A0A9X1SK40"/>
<dbReference type="PROSITE" id="PS51257">
    <property type="entry name" value="PROKAR_LIPOPROTEIN"/>
    <property type="match status" value="1"/>
</dbReference>
<dbReference type="PROSITE" id="PS51007">
    <property type="entry name" value="CYTC"/>
    <property type="match status" value="1"/>
</dbReference>
<keyword evidence="4" id="KW-0732">Signal</keyword>
<evidence type="ECO:0000313" key="7">
    <source>
        <dbReference type="Proteomes" id="UP001139103"/>
    </source>
</evidence>
<dbReference type="GO" id="GO:0046872">
    <property type="term" value="F:metal ion binding"/>
    <property type="evidence" value="ECO:0007669"/>
    <property type="project" value="UniProtKB-KW"/>
</dbReference>
<evidence type="ECO:0000259" key="5">
    <source>
        <dbReference type="PROSITE" id="PS51007"/>
    </source>
</evidence>
<keyword evidence="7" id="KW-1185">Reference proteome</keyword>
<feature type="chain" id="PRO_5040793854" description="Cytochrome c domain-containing protein" evidence="4">
    <location>
        <begin position="22"/>
        <end position="435"/>
    </location>
</feature>
<dbReference type="Proteomes" id="UP001139103">
    <property type="component" value="Unassembled WGS sequence"/>
</dbReference>
<gene>
    <name evidence="6" type="ORF">LOC68_13195</name>
</gene>
<dbReference type="InterPro" id="IPR009056">
    <property type="entry name" value="Cyt_c-like_dom"/>
</dbReference>
<feature type="domain" description="Cytochrome c" evidence="5">
    <location>
        <begin position="49"/>
        <end position="149"/>
    </location>
</feature>
<reference evidence="6" key="1">
    <citation type="submission" date="2021-11" db="EMBL/GenBank/DDBJ databases">
        <title>Genome sequence.</title>
        <authorList>
            <person name="Sun Q."/>
        </authorList>
    </citation>
    <scope>NUCLEOTIDE SEQUENCE</scope>
    <source>
        <strain evidence="6">JC732</strain>
    </source>
</reference>
<dbReference type="PANTHER" id="PTHR35889:SF3">
    <property type="entry name" value="F-BOX DOMAIN-CONTAINING PROTEIN"/>
    <property type="match status" value="1"/>
</dbReference>
<evidence type="ECO:0000256" key="1">
    <source>
        <dbReference type="ARBA" id="ARBA00022723"/>
    </source>
</evidence>
<keyword evidence="1 3" id="KW-0479">Metal-binding</keyword>
<evidence type="ECO:0000256" key="3">
    <source>
        <dbReference type="PROSITE-ProRule" id="PRU00433"/>
    </source>
</evidence>
<dbReference type="PANTHER" id="PTHR35889">
    <property type="entry name" value="CYCLOINULO-OLIGOSACCHARIDE FRUCTANOTRANSFERASE-RELATED"/>
    <property type="match status" value="1"/>
</dbReference>
<evidence type="ECO:0000256" key="4">
    <source>
        <dbReference type="SAM" id="SignalP"/>
    </source>
</evidence>
<name>A0A9X1SK40_9BACT</name>
<proteinExistence type="predicted"/>
<dbReference type="EMBL" id="JAJKFT010000010">
    <property type="protein sequence ID" value="MCC9629354.1"/>
    <property type="molecule type" value="Genomic_DNA"/>
</dbReference>
<dbReference type="RefSeq" id="WP_230219264.1">
    <property type="nucleotide sequence ID" value="NZ_JAJKFT010000010.1"/>
</dbReference>
<sequence>MSRLLLSLLVCSGLTACSHESAPVTTPTATAPVAPMISTTSGAAATTAADPQTAQQIFVQRILPIFQSKNPSSCTECHLSGVHLQDYILPSQEATFANLVAAGLIDAKRPDESKILKFIQRTPPGSPLINQKVREQEYAAFREWIIAAVAQPDLLNVAADGQPIGPQAPIESIRHARRDQVLASFVDNIWHEVGRCAACHSPDRNQKQVAEHGEQVSWIVLNDPQATLDRMLNADLINATEPEKSLLLQKPTLQVEHGGGQKAVAGDRTYKQFRRFIDDYAQMAHGGYATAAEIPQPSDEVSYITEIWLKLTGVPAKYDKQLLQVDLYRATDSGWSTERVATSDRLIFGPQNLWQHSLSLIAPRDSAAAKEIASLKLPPGKYLAKIYVDQTGKLQQDYSAELDASDLVGEVEVTSKWPAGYGKMTTIAFPSSPQE</sequence>
<dbReference type="GO" id="GO:0009055">
    <property type="term" value="F:electron transfer activity"/>
    <property type="evidence" value="ECO:0007669"/>
    <property type="project" value="InterPro"/>
</dbReference>
<keyword evidence="2 3" id="KW-0408">Iron</keyword>
<comment type="caution">
    <text evidence="6">The sequence shown here is derived from an EMBL/GenBank/DDBJ whole genome shotgun (WGS) entry which is preliminary data.</text>
</comment>
<dbReference type="GO" id="GO:0020037">
    <property type="term" value="F:heme binding"/>
    <property type="evidence" value="ECO:0007669"/>
    <property type="project" value="InterPro"/>
</dbReference>
<evidence type="ECO:0000256" key="2">
    <source>
        <dbReference type="ARBA" id="ARBA00023004"/>
    </source>
</evidence>
<accession>A0A9X1SK40</accession>
<organism evidence="6 7">
    <name type="scientific">Blastopirellula sediminis</name>
    <dbReference type="NCBI Taxonomy" id="2894196"/>
    <lineage>
        <taxon>Bacteria</taxon>
        <taxon>Pseudomonadati</taxon>
        <taxon>Planctomycetota</taxon>
        <taxon>Planctomycetia</taxon>
        <taxon>Pirellulales</taxon>
        <taxon>Pirellulaceae</taxon>
        <taxon>Blastopirellula</taxon>
    </lineage>
</organism>
<feature type="signal peptide" evidence="4">
    <location>
        <begin position="1"/>
        <end position="21"/>
    </location>
</feature>
<keyword evidence="3" id="KW-0349">Heme</keyword>
<evidence type="ECO:0000313" key="6">
    <source>
        <dbReference type="EMBL" id="MCC9629354.1"/>
    </source>
</evidence>
<protein>
    <recommendedName>
        <fullName evidence="5">Cytochrome c domain-containing protein</fullName>
    </recommendedName>
</protein>